<dbReference type="InParanoid" id="G3JAJ1"/>
<proteinExistence type="predicted"/>
<sequence>MDDDNVGIVHRACSTLVRAAENPSATPPCPLRLCTPSPALRGMMHRRIQKARAMEGLLEALWNVVDNMAR</sequence>
<dbReference type="KEGG" id="cmt:CCM_02578"/>
<name>G3JAJ1_CORMM</name>
<dbReference type="RefSeq" id="XP_006667793.1">
    <property type="nucleotide sequence ID" value="XM_006667730.1"/>
</dbReference>
<evidence type="ECO:0000313" key="2">
    <source>
        <dbReference type="Proteomes" id="UP000001610"/>
    </source>
</evidence>
<protein>
    <submittedName>
        <fullName evidence="1">Uncharacterized protein</fullName>
    </submittedName>
</protein>
<gene>
    <name evidence="1" type="ORF">CCM_02578</name>
</gene>
<keyword evidence="2" id="KW-1185">Reference proteome</keyword>
<organism evidence="1 2">
    <name type="scientific">Cordyceps militaris (strain CM01)</name>
    <name type="common">Caterpillar fungus</name>
    <dbReference type="NCBI Taxonomy" id="983644"/>
    <lineage>
        <taxon>Eukaryota</taxon>
        <taxon>Fungi</taxon>
        <taxon>Dikarya</taxon>
        <taxon>Ascomycota</taxon>
        <taxon>Pezizomycotina</taxon>
        <taxon>Sordariomycetes</taxon>
        <taxon>Hypocreomycetidae</taxon>
        <taxon>Hypocreales</taxon>
        <taxon>Cordycipitaceae</taxon>
        <taxon>Cordyceps</taxon>
    </lineage>
</organism>
<dbReference type="AlphaFoldDB" id="G3JAJ1"/>
<accession>G3JAJ1</accession>
<evidence type="ECO:0000313" key="1">
    <source>
        <dbReference type="EMBL" id="EGX94307.1"/>
    </source>
</evidence>
<dbReference type="GeneID" id="18164605"/>
<dbReference type="EMBL" id="JH126400">
    <property type="protein sequence ID" value="EGX94307.1"/>
    <property type="molecule type" value="Genomic_DNA"/>
</dbReference>
<dbReference type="Proteomes" id="UP000001610">
    <property type="component" value="Unassembled WGS sequence"/>
</dbReference>
<dbReference type="VEuPathDB" id="FungiDB:CCM_02578"/>
<reference evidence="1 2" key="1">
    <citation type="journal article" date="2011" name="Genome Biol.">
        <title>Genome sequence of the insect pathogenic fungus Cordyceps militaris, a valued traditional Chinese medicine.</title>
        <authorList>
            <person name="Zheng P."/>
            <person name="Xia Y."/>
            <person name="Xiao G."/>
            <person name="Xiong C."/>
            <person name="Hu X."/>
            <person name="Zhang S."/>
            <person name="Zheng H."/>
            <person name="Huang Y."/>
            <person name="Zhou Y."/>
            <person name="Wang S."/>
            <person name="Zhao G.P."/>
            <person name="Liu X."/>
            <person name="St Leger R.J."/>
            <person name="Wang C."/>
        </authorList>
    </citation>
    <scope>NUCLEOTIDE SEQUENCE [LARGE SCALE GENOMIC DNA]</scope>
    <source>
        <strain evidence="1 2">CM01</strain>
    </source>
</reference>
<dbReference type="HOGENOM" id="CLU_2757699_0_0_1"/>